<keyword evidence="6 9" id="KW-0472">Membrane</keyword>
<comment type="subcellular location">
    <subcellularLocation>
        <location evidence="1">Membrane</location>
        <topology evidence="1">Multi-pass membrane protein</topology>
    </subcellularLocation>
</comment>
<dbReference type="PRINTS" id="PR01333">
    <property type="entry name" value="2POREKCHANEL"/>
</dbReference>
<name>A0A813UHZ6_ADIRI</name>
<gene>
    <name evidence="11" type="ORF">EDS130_LOCUS4895</name>
    <name evidence="12" type="ORF">XAT740_LOCUS4253</name>
</gene>
<feature type="transmembrane region" description="Helical" evidence="9">
    <location>
        <begin position="56"/>
        <end position="76"/>
    </location>
</feature>
<evidence type="ECO:0000256" key="4">
    <source>
        <dbReference type="ARBA" id="ARBA00022989"/>
    </source>
</evidence>
<dbReference type="GO" id="GO:0015271">
    <property type="term" value="F:outward rectifier potassium channel activity"/>
    <property type="evidence" value="ECO:0007669"/>
    <property type="project" value="TreeGrafter"/>
</dbReference>
<keyword evidence="5 8" id="KW-0406">Ion transport</keyword>
<evidence type="ECO:0000256" key="6">
    <source>
        <dbReference type="ARBA" id="ARBA00023136"/>
    </source>
</evidence>
<evidence type="ECO:0000256" key="9">
    <source>
        <dbReference type="SAM" id="Phobius"/>
    </source>
</evidence>
<dbReference type="EMBL" id="CAJNOJ010000013">
    <property type="protein sequence ID" value="CAF0801921.1"/>
    <property type="molecule type" value="Genomic_DNA"/>
</dbReference>
<dbReference type="GO" id="GO:0005886">
    <property type="term" value="C:plasma membrane"/>
    <property type="evidence" value="ECO:0007669"/>
    <property type="project" value="TreeGrafter"/>
</dbReference>
<feature type="domain" description="Potassium channel" evidence="10">
    <location>
        <begin position="166"/>
        <end position="226"/>
    </location>
</feature>
<evidence type="ECO:0000256" key="3">
    <source>
        <dbReference type="ARBA" id="ARBA00022692"/>
    </source>
</evidence>
<reference evidence="12" key="1">
    <citation type="submission" date="2021-02" db="EMBL/GenBank/DDBJ databases">
        <authorList>
            <person name="Nowell W R."/>
        </authorList>
    </citation>
    <scope>NUCLEOTIDE SEQUENCE</scope>
</reference>
<organism evidence="12 13">
    <name type="scientific">Adineta ricciae</name>
    <name type="common">Rotifer</name>
    <dbReference type="NCBI Taxonomy" id="249248"/>
    <lineage>
        <taxon>Eukaryota</taxon>
        <taxon>Metazoa</taxon>
        <taxon>Spiralia</taxon>
        <taxon>Gnathifera</taxon>
        <taxon>Rotifera</taxon>
        <taxon>Eurotatoria</taxon>
        <taxon>Bdelloidea</taxon>
        <taxon>Adinetida</taxon>
        <taxon>Adinetidae</taxon>
        <taxon>Adineta</taxon>
    </lineage>
</organism>
<evidence type="ECO:0000259" key="10">
    <source>
        <dbReference type="Pfam" id="PF07885"/>
    </source>
</evidence>
<accession>A0A813UHZ6</accession>
<dbReference type="EMBL" id="CAJNOR010000172">
    <property type="protein sequence ID" value="CAF0826845.1"/>
    <property type="molecule type" value="Genomic_DNA"/>
</dbReference>
<dbReference type="Proteomes" id="UP000663852">
    <property type="component" value="Unassembled WGS sequence"/>
</dbReference>
<dbReference type="PANTHER" id="PTHR11003">
    <property type="entry name" value="POTASSIUM CHANNEL, SUBFAMILY K"/>
    <property type="match status" value="1"/>
</dbReference>
<dbReference type="PROSITE" id="PS51257">
    <property type="entry name" value="PROKAR_LIPOPROTEIN"/>
    <property type="match status" value="1"/>
</dbReference>
<feature type="transmembrane region" description="Helical" evidence="9">
    <location>
        <begin position="172"/>
        <end position="190"/>
    </location>
</feature>
<proteinExistence type="inferred from homology"/>
<dbReference type="Pfam" id="PF07885">
    <property type="entry name" value="Ion_trans_2"/>
    <property type="match status" value="2"/>
</dbReference>
<keyword evidence="2 8" id="KW-0813">Transport</keyword>
<feature type="transmembrane region" description="Helical" evidence="9">
    <location>
        <begin position="289"/>
        <end position="309"/>
    </location>
</feature>
<protein>
    <recommendedName>
        <fullName evidence="10">Potassium channel domain-containing protein</fullName>
    </recommendedName>
</protein>
<evidence type="ECO:0000256" key="5">
    <source>
        <dbReference type="ARBA" id="ARBA00023065"/>
    </source>
</evidence>
<evidence type="ECO:0000256" key="7">
    <source>
        <dbReference type="ARBA" id="ARBA00023303"/>
    </source>
</evidence>
<evidence type="ECO:0000256" key="2">
    <source>
        <dbReference type="ARBA" id="ARBA00022448"/>
    </source>
</evidence>
<evidence type="ECO:0000256" key="8">
    <source>
        <dbReference type="RuleBase" id="RU003857"/>
    </source>
</evidence>
<feature type="transmembrane region" description="Helical" evidence="9">
    <location>
        <begin position="202"/>
        <end position="219"/>
    </location>
</feature>
<sequence length="371" mass="42746">MYIRRTPLLGFDKDGDIHLIQPGINCGFISCLHGATISGTCNQCQCLFLRYILHQLSLLLSVVIYVILGGVFFAYIESQYYLKKDDERKEIIHKTYEDIRVYAVDLLNQQLKENFEEAYRQWRWDNKNSTNYIYLNDHAASLLDNRTAFEIEQMTLRLTAQHVSVDKFVYKWTYSTAILYAATLVTTIGYGNISPKTAWGKIFTVIYALIGILLVVSWIKLVGESLASIVTKYYRRLKQCFRHMKSKRLPLGRKDYGRKKVPFYVPIALLILYLLAGSILFATWEGWSYIDGAYFSFITFTTIGFGDFVPGESTISHRSGRSILCAVYLLFGVLLTAMSFRLIQEDIDRMKRKLLQRLGIIHLSLPSTTKT</sequence>
<keyword evidence="13" id="KW-1185">Reference proteome</keyword>
<keyword evidence="7 8" id="KW-0407">Ion channel</keyword>
<evidence type="ECO:0000313" key="11">
    <source>
        <dbReference type="EMBL" id="CAF0801921.1"/>
    </source>
</evidence>
<dbReference type="InterPro" id="IPR003280">
    <property type="entry name" value="2pore_dom_K_chnl"/>
</dbReference>
<dbReference type="SUPFAM" id="SSF81324">
    <property type="entry name" value="Voltage-gated potassium channels"/>
    <property type="match status" value="2"/>
</dbReference>
<dbReference type="AlphaFoldDB" id="A0A813UHZ6"/>
<evidence type="ECO:0000313" key="13">
    <source>
        <dbReference type="Proteomes" id="UP000663828"/>
    </source>
</evidence>
<dbReference type="GO" id="GO:0030322">
    <property type="term" value="P:stabilization of membrane potential"/>
    <property type="evidence" value="ECO:0007669"/>
    <property type="project" value="TreeGrafter"/>
</dbReference>
<dbReference type="OrthoDB" id="297496at2759"/>
<evidence type="ECO:0000313" key="12">
    <source>
        <dbReference type="EMBL" id="CAF0826845.1"/>
    </source>
</evidence>
<dbReference type="InterPro" id="IPR013099">
    <property type="entry name" value="K_chnl_dom"/>
</dbReference>
<keyword evidence="3 8" id="KW-0812">Transmembrane</keyword>
<feature type="transmembrane region" description="Helical" evidence="9">
    <location>
        <begin position="263"/>
        <end position="282"/>
    </location>
</feature>
<comment type="similarity">
    <text evidence="8">Belongs to the two pore domain potassium channel (TC 1.A.1.8) family.</text>
</comment>
<evidence type="ECO:0000256" key="1">
    <source>
        <dbReference type="ARBA" id="ARBA00004141"/>
    </source>
</evidence>
<dbReference type="Proteomes" id="UP000663828">
    <property type="component" value="Unassembled WGS sequence"/>
</dbReference>
<comment type="caution">
    <text evidence="12">The sequence shown here is derived from an EMBL/GenBank/DDBJ whole genome shotgun (WGS) entry which is preliminary data.</text>
</comment>
<dbReference type="GO" id="GO:0022841">
    <property type="term" value="F:potassium ion leak channel activity"/>
    <property type="evidence" value="ECO:0007669"/>
    <property type="project" value="TreeGrafter"/>
</dbReference>
<feature type="domain" description="Potassium channel" evidence="10">
    <location>
        <begin position="269"/>
        <end position="345"/>
    </location>
</feature>
<dbReference type="Gene3D" id="1.10.287.70">
    <property type="match status" value="1"/>
</dbReference>
<dbReference type="PANTHER" id="PTHR11003:SF334">
    <property type="entry name" value="FI03418P"/>
    <property type="match status" value="1"/>
</dbReference>
<keyword evidence="4 9" id="KW-1133">Transmembrane helix</keyword>
<feature type="transmembrane region" description="Helical" evidence="9">
    <location>
        <begin position="321"/>
        <end position="343"/>
    </location>
</feature>